<dbReference type="EMBL" id="CP073347">
    <property type="protein sequence ID" value="UTW13185.1"/>
    <property type="molecule type" value="Genomic_DNA"/>
</dbReference>
<evidence type="ECO:0000256" key="12">
    <source>
        <dbReference type="ARBA" id="ARBA00022777"/>
    </source>
</evidence>
<dbReference type="Gene3D" id="3.30.450.40">
    <property type="match status" value="1"/>
</dbReference>
<dbReference type="PRINTS" id="PR01736">
    <property type="entry name" value="PHPHTRNFRASE"/>
</dbReference>
<dbReference type="InterPro" id="IPR050499">
    <property type="entry name" value="PEP-utilizing_PTS_enzyme"/>
</dbReference>
<dbReference type="SUPFAM" id="SSF51621">
    <property type="entry name" value="Phosphoenolpyruvate/pyruvate domain"/>
    <property type="match status" value="1"/>
</dbReference>
<evidence type="ECO:0000313" key="17">
    <source>
        <dbReference type="Proteomes" id="UP001058461"/>
    </source>
</evidence>
<dbReference type="InterPro" id="IPR008279">
    <property type="entry name" value="PEP-util_enz_mobile_dom"/>
</dbReference>
<dbReference type="Pfam" id="PF05524">
    <property type="entry name" value="PEP-utilisers_N"/>
    <property type="match status" value="1"/>
</dbReference>
<dbReference type="Gene3D" id="1.10.274.10">
    <property type="entry name" value="PtsI, HPr-binding domain"/>
    <property type="match status" value="1"/>
</dbReference>
<evidence type="ECO:0000256" key="2">
    <source>
        <dbReference type="ARBA" id="ARBA00001946"/>
    </source>
</evidence>
<evidence type="ECO:0000256" key="3">
    <source>
        <dbReference type="ARBA" id="ARBA00004496"/>
    </source>
</evidence>
<dbReference type="InterPro" id="IPR000121">
    <property type="entry name" value="PEP_util_C"/>
</dbReference>
<dbReference type="NCBIfam" id="TIGR01417">
    <property type="entry name" value="PTS_I_fam"/>
    <property type="match status" value="1"/>
</dbReference>
<dbReference type="InterPro" id="IPR036637">
    <property type="entry name" value="Phosphohistidine_dom_sf"/>
</dbReference>
<dbReference type="EC" id="2.7.3.9" evidence="5"/>
<keyword evidence="13" id="KW-0460">Magnesium</keyword>
<dbReference type="PANTHER" id="PTHR46244">
    <property type="entry name" value="PHOSPHOENOLPYRUVATE-PROTEIN PHOSPHOTRANSFERASE"/>
    <property type="match status" value="1"/>
</dbReference>
<evidence type="ECO:0000256" key="13">
    <source>
        <dbReference type="ARBA" id="ARBA00022842"/>
    </source>
</evidence>
<dbReference type="InterPro" id="IPR003018">
    <property type="entry name" value="GAF"/>
</dbReference>
<comment type="subcellular location">
    <subcellularLocation>
        <location evidence="3">Cytoplasm</location>
    </subcellularLocation>
</comment>
<sequence length="788" mass="85738">MPHNTGPKKSGDAGPGAQTPEDNARKTVTSLKKLNALHQIIEQTSQASSLESALQSIVTGVRSTLHTDACSVYLSDQAHSHYVLMASEGLNPQSVGKLHLKQSAGLVGWVAQRRAPVNVSNAPAHPRYCHIRNSGEEAYHGFLGVPIIHRQELLGVLVAQQVAQSRFKKSEQVFLSTLATQLAGTLALSLSQAATRDTAPPERPSQYEGGAGAPGIAMGTGVLVFSPLDLDQVPDRILEDSEAEIAALQAAVDAVAADFELLAERLEPGLSAEDRALFRAYALIARSHELFEATVSRIRNGNWAPGALRDSILEHVQLFESMDDPYLRERAHDIRDIGRRLLARLLPGDTPAETDYPLHTILVGDNLSPVDLTAVPAERLAGVISGHGSSLSHLAILARSMEVPAVMGIAADVALSDLDGRNLIVDGYQGRIYLDPGESLQKDFRRVQRQELKLTQDLQNLRDLPAETPDGIRLPLYTNAGLLSDLSHSLARGSEGIGLYRTEFPFMVRDSFPTEDEQYLLYRQVLEAFHPRPVTLRTLDIGGDKALTYFPVQEANPYLGWRGIRISLDNPDIFLTQIRAMLKANAGLGNLRLLLPMISRVEDLDEAIVLINRACHELQDMQENIVLPPLGVMIEVPAAVYQAEELARRVEFLCVGTNDLTQYLLAVDRNNERVARWFDALHPAVIRALIQVTDAARLHGKPVCVCGEAAGDPAVALLLLGLGVESLSLSAGDLPRIKWVIRSFSRQKGKELLSLALNHEQATSIRAMLLQALADAGLGALVHPGNSD</sequence>
<keyword evidence="6" id="KW-0813">Transport</keyword>
<comment type="catalytic activity">
    <reaction evidence="1">
        <text>L-histidyl-[protein] + phosphoenolpyruvate = N(pros)-phospho-L-histidyl-[protein] + pyruvate</text>
        <dbReference type="Rhea" id="RHEA:23880"/>
        <dbReference type="Rhea" id="RHEA-COMP:9745"/>
        <dbReference type="Rhea" id="RHEA-COMP:9746"/>
        <dbReference type="ChEBI" id="CHEBI:15361"/>
        <dbReference type="ChEBI" id="CHEBI:29979"/>
        <dbReference type="ChEBI" id="CHEBI:58702"/>
        <dbReference type="ChEBI" id="CHEBI:64837"/>
        <dbReference type="EC" id="2.7.3.9"/>
    </reaction>
</comment>
<evidence type="ECO:0000256" key="5">
    <source>
        <dbReference type="ARBA" id="ARBA00012232"/>
    </source>
</evidence>
<name>A0ABY5HLB5_9GAMM</name>
<evidence type="ECO:0000256" key="10">
    <source>
        <dbReference type="ARBA" id="ARBA00022683"/>
    </source>
</evidence>
<keyword evidence="17" id="KW-1185">Reference proteome</keyword>
<reference evidence="16" key="1">
    <citation type="submission" date="2021-04" db="EMBL/GenBank/DDBJ databases">
        <title>Oceanospirillales bacteria with DddD are important DMSP degraders in coastal seawater.</title>
        <authorList>
            <person name="Liu J."/>
        </authorList>
    </citation>
    <scope>NUCLEOTIDE SEQUENCE</scope>
    <source>
        <strain evidence="16">D13-1</strain>
    </source>
</reference>
<dbReference type="RefSeq" id="WP_255855352.1">
    <property type="nucleotide sequence ID" value="NZ_CP073347.1"/>
</dbReference>
<organism evidence="16 17">
    <name type="scientific">Marinobacterium rhizophilum</name>
    <dbReference type="NCBI Taxonomy" id="420402"/>
    <lineage>
        <taxon>Bacteria</taxon>
        <taxon>Pseudomonadati</taxon>
        <taxon>Pseudomonadota</taxon>
        <taxon>Gammaproteobacteria</taxon>
        <taxon>Oceanospirillales</taxon>
        <taxon>Oceanospirillaceae</taxon>
        <taxon>Marinobacterium</taxon>
    </lineage>
</organism>
<evidence type="ECO:0000256" key="6">
    <source>
        <dbReference type="ARBA" id="ARBA00022448"/>
    </source>
</evidence>
<keyword evidence="10" id="KW-0598">Phosphotransferase system</keyword>
<dbReference type="Gene3D" id="3.20.20.60">
    <property type="entry name" value="Phosphoenolpyruvate-binding domains"/>
    <property type="match status" value="1"/>
</dbReference>
<dbReference type="GO" id="GO:0008965">
    <property type="term" value="F:phosphoenolpyruvate-protein phosphotransferase activity"/>
    <property type="evidence" value="ECO:0007669"/>
    <property type="project" value="UniProtKB-EC"/>
</dbReference>
<protein>
    <recommendedName>
        <fullName evidence="5">phosphoenolpyruvate--protein phosphotransferase</fullName>
        <ecNumber evidence="5">2.7.3.9</ecNumber>
    </recommendedName>
</protein>
<dbReference type="SMART" id="SM00065">
    <property type="entry name" value="GAF"/>
    <property type="match status" value="1"/>
</dbReference>
<dbReference type="Pfam" id="PF00391">
    <property type="entry name" value="PEP-utilizers"/>
    <property type="match status" value="1"/>
</dbReference>
<dbReference type="Pfam" id="PF02896">
    <property type="entry name" value="PEP-utilizers_C"/>
    <property type="match status" value="1"/>
</dbReference>
<evidence type="ECO:0000256" key="7">
    <source>
        <dbReference type="ARBA" id="ARBA00022490"/>
    </source>
</evidence>
<comment type="similarity">
    <text evidence="4">Belongs to the PEP-utilizing enzyme family.</text>
</comment>
<evidence type="ECO:0000256" key="8">
    <source>
        <dbReference type="ARBA" id="ARBA00022597"/>
    </source>
</evidence>
<dbReference type="NCBIfam" id="NF008283">
    <property type="entry name" value="PRK11061.1"/>
    <property type="match status" value="1"/>
</dbReference>
<dbReference type="Pfam" id="PF01590">
    <property type="entry name" value="GAF"/>
    <property type="match status" value="1"/>
</dbReference>
<accession>A0ABY5HLB5</accession>
<dbReference type="SUPFAM" id="SSF52009">
    <property type="entry name" value="Phosphohistidine domain"/>
    <property type="match status" value="1"/>
</dbReference>
<dbReference type="PANTHER" id="PTHR46244:SF1">
    <property type="entry name" value="PHOSPHOENOLPYRUVATE-DEPENDENT PHOSPHOTRANSFERASE SYSTEM"/>
    <property type="match status" value="1"/>
</dbReference>
<evidence type="ECO:0000259" key="15">
    <source>
        <dbReference type="SMART" id="SM00065"/>
    </source>
</evidence>
<dbReference type="InterPro" id="IPR029016">
    <property type="entry name" value="GAF-like_dom_sf"/>
</dbReference>
<comment type="cofactor">
    <cofactor evidence="2">
        <name>Mg(2+)</name>
        <dbReference type="ChEBI" id="CHEBI:18420"/>
    </cofactor>
</comment>
<dbReference type="InterPro" id="IPR015813">
    <property type="entry name" value="Pyrv/PenolPyrv_kinase-like_dom"/>
</dbReference>
<feature type="domain" description="GAF" evidence="15">
    <location>
        <begin position="49"/>
        <end position="196"/>
    </location>
</feature>
<dbReference type="Gene3D" id="3.50.30.10">
    <property type="entry name" value="Phosphohistidine domain"/>
    <property type="match status" value="1"/>
</dbReference>
<evidence type="ECO:0000256" key="14">
    <source>
        <dbReference type="SAM" id="MobiDB-lite"/>
    </source>
</evidence>
<keyword evidence="7" id="KW-0963">Cytoplasm</keyword>
<evidence type="ECO:0000256" key="11">
    <source>
        <dbReference type="ARBA" id="ARBA00022723"/>
    </source>
</evidence>
<keyword evidence="11" id="KW-0479">Metal-binding</keyword>
<keyword evidence="8" id="KW-0762">Sugar transport</keyword>
<dbReference type="InterPro" id="IPR040442">
    <property type="entry name" value="Pyrv_kinase-like_dom_sf"/>
</dbReference>
<gene>
    <name evidence="16" type="primary">ptsP</name>
    <name evidence="16" type="ORF">KDW95_05850</name>
</gene>
<evidence type="ECO:0000313" key="16">
    <source>
        <dbReference type="EMBL" id="UTW13185.1"/>
    </source>
</evidence>
<feature type="region of interest" description="Disordered" evidence="14">
    <location>
        <begin position="1"/>
        <end position="22"/>
    </location>
</feature>
<dbReference type="InterPro" id="IPR006318">
    <property type="entry name" value="PTS_EI-like"/>
</dbReference>
<dbReference type="Proteomes" id="UP001058461">
    <property type="component" value="Chromosome"/>
</dbReference>
<evidence type="ECO:0000256" key="1">
    <source>
        <dbReference type="ARBA" id="ARBA00000683"/>
    </source>
</evidence>
<proteinExistence type="inferred from homology"/>
<keyword evidence="9 16" id="KW-0808">Transferase</keyword>
<evidence type="ECO:0000256" key="9">
    <source>
        <dbReference type="ARBA" id="ARBA00022679"/>
    </source>
</evidence>
<dbReference type="InterPro" id="IPR008731">
    <property type="entry name" value="PTS_EIN"/>
</dbReference>
<dbReference type="SUPFAM" id="SSF55781">
    <property type="entry name" value="GAF domain-like"/>
    <property type="match status" value="1"/>
</dbReference>
<dbReference type="InterPro" id="IPR036618">
    <property type="entry name" value="PtsI_HPr-bd_sf"/>
</dbReference>
<keyword evidence="12" id="KW-0418">Kinase</keyword>
<evidence type="ECO:0000256" key="4">
    <source>
        <dbReference type="ARBA" id="ARBA00007837"/>
    </source>
</evidence>
<dbReference type="SUPFAM" id="SSF47831">
    <property type="entry name" value="Enzyme I of the PEP:sugar phosphotransferase system HPr-binding (sub)domain"/>
    <property type="match status" value="1"/>
</dbReference>